<protein>
    <submittedName>
        <fullName evidence="2">Glycosyl transferase group 1</fullName>
    </submittedName>
</protein>
<accession>A0A2Z6B2C9</accession>
<dbReference type="Proteomes" id="UP000269883">
    <property type="component" value="Chromosome"/>
</dbReference>
<evidence type="ECO:0000259" key="1">
    <source>
        <dbReference type="Pfam" id="PF00534"/>
    </source>
</evidence>
<dbReference type="EMBL" id="AP017378">
    <property type="protein sequence ID" value="BBD09590.1"/>
    <property type="molecule type" value="Genomic_DNA"/>
</dbReference>
<evidence type="ECO:0000313" key="3">
    <source>
        <dbReference type="Proteomes" id="UP000269883"/>
    </source>
</evidence>
<feature type="domain" description="Glycosyl transferase family 1" evidence="1">
    <location>
        <begin position="2"/>
        <end position="136"/>
    </location>
</feature>
<gene>
    <name evidence="2" type="ORF">DFE_2864</name>
</gene>
<dbReference type="AlphaFoldDB" id="A0A2Z6B2C9"/>
<name>A0A2Z6B2C9_9BACT</name>
<keyword evidence="2" id="KW-0808">Transferase</keyword>
<dbReference type="Pfam" id="PF00534">
    <property type="entry name" value="Glycos_transf_1"/>
    <property type="match status" value="1"/>
</dbReference>
<dbReference type="SUPFAM" id="SSF53756">
    <property type="entry name" value="UDP-Glycosyltransferase/glycogen phosphorylase"/>
    <property type="match status" value="1"/>
</dbReference>
<dbReference type="CDD" id="cd03801">
    <property type="entry name" value="GT4_PimA-like"/>
    <property type="match status" value="1"/>
</dbReference>
<sequence>MIIDSIPLVLKRFSDVEFHFVGDGPELENLKAQAERLGVSNKVVFHGRRPDAPTLLTEADIFALTSKAEGHSRAVLEAMQCSLPVVATRLGGFVDEVIEGENGYLVELGDVGALAQSFLKLLGDAELRMKMGRAGRCRVEEFFTLEKFYSRQLQLYKDLLARER</sequence>
<dbReference type="KEGG" id="dfl:DFE_2864"/>
<evidence type="ECO:0000313" key="2">
    <source>
        <dbReference type="EMBL" id="BBD09590.1"/>
    </source>
</evidence>
<dbReference type="Gene3D" id="3.40.50.2000">
    <property type="entry name" value="Glycogen Phosphorylase B"/>
    <property type="match status" value="2"/>
</dbReference>
<keyword evidence="3" id="KW-1185">Reference proteome</keyword>
<reference evidence="2 3" key="1">
    <citation type="journal article" date="2018" name="Sci. Adv.">
        <title>Multi-heme cytochromes provide a pathway for survival in energy-limited environments.</title>
        <authorList>
            <person name="Deng X."/>
            <person name="Dohmae N."/>
            <person name="Nealson K.H."/>
            <person name="Hashimoto K."/>
            <person name="Okamoto A."/>
        </authorList>
    </citation>
    <scope>NUCLEOTIDE SEQUENCE [LARGE SCALE GENOMIC DNA]</scope>
    <source>
        <strain evidence="2 3">IS5</strain>
    </source>
</reference>
<dbReference type="GO" id="GO:0016757">
    <property type="term" value="F:glycosyltransferase activity"/>
    <property type="evidence" value="ECO:0007669"/>
    <property type="project" value="InterPro"/>
</dbReference>
<proteinExistence type="predicted"/>
<dbReference type="PANTHER" id="PTHR12526">
    <property type="entry name" value="GLYCOSYLTRANSFERASE"/>
    <property type="match status" value="1"/>
</dbReference>
<organism evidence="2 3">
    <name type="scientific">Desulfovibrio ferrophilus</name>
    <dbReference type="NCBI Taxonomy" id="241368"/>
    <lineage>
        <taxon>Bacteria</taxon>
        <taxon>Pseudomonadati</taxon>
        <taxon>Thermodesulfobacteriota</taxon>
        <taxon>Desulfovibrionia</taxon>
        <taxon>Desulfovibrionales</taxon>
        <taxon>Desulfovibrionaceae</taxon>
        <taxon>Desulfovibrio</taxon>
    </lineage>
</organism>
<dbReference type="InterPro" id="IPR001296">
    <property type="entry name" value="Glyco_trans_1"/>
</dbReference>